<dbReference type="PANTHER" id="PTHR45982:SF1">
    <property type="entry name" value="REGULATOR OF CHROMOSOME CONDENSATION"/>
    <property type="match status" value="1"/>
</dbReference>
<evidence type="ECO:0008006" key="3">
    <source>
        <dbReference type="Google" id="ProtNLM"/>
    </source>
</evidence>
<evidence type="ECO:0000313" key="2">
    <source>
        <dbReference type="Proteomes" id="UP000036923"/>
    </source>
</evidence>
<dbReference type="STRING" id="398512.Bccel_5172"/>
<dbReference type="InterPro" id="IPR009091">
    <property type="entry name" value="RCC1/BLIP-II"/>
</dbReference>
<name>A0A0L6JWA1_9FIRM</name>
<dbReference type="InterPro" id="IPR000408">
    <property type="entry name" value="Reg_chr_condens"/>
</dbReference>
<proteinExistence type="predicted"/>
<dbReference type="Proteomes" id="UP000036923">
    <property type="component" value="Unassembled WGS sequence"/>
</dbReference>
<dbReference type="AlphaFoldDB" id="A0A0L6JWA1"/>
<dbReference type="EMBL" id="LGTC01000001">
    <property type="protein sequence ID" value="KNY29895.1"/>
    <property type="molecule type" value="Genomic_DNA"/>
</dbReference>
<dbReference type="PROSITE" id="PS50012">
    <property type="entry name" value="RCC1_3"/>
    <property type="match status" value="1"/>
</dbReference>
<gene>
    <name evidence="1" type="ORF">Bccel_5172</name>
</gene>
<accession>A0A0L6JWA1</accession>
<dbReference type="SUPFAM" id="SSF50985">
    <property type="entry name" value="RCC1/BLIP-II"/>
    <property type="match status" value="1"/>
</dbReference>
<protein>
    <recommendedName>
        <fullName evidence="3">Regulator of chromosome condensation RCC1</fullName>
    </recommendedName>
</protein>
<evidence type="ECO:0000313" key="1">
    <source>
        <dbReference type="EMBL" id="KNY29895.1"/>
    </source>
</evidence>
<comment type="caution">
    <text evidence="1">The sequence shown here is derived from an EMBL/GenBank/DDBJ whole genome shotgun (WGS) entry which is preliminary data.</text>
</comment>
<sequence>MIVWGSFGRSEICDVPAGLKDVKAIDGGDSFTVAVNEDGTVVVWGTNFSGQCEIPYGLTNVKTIDVGPFHTIALNEDGTITAWGDNRSGECDIPQAQ</sequence>
<organism evidence="1 2">
    <name type="scientific">Pseudobacteroides cellulosolvens ATCC 35603 = DSM 2933</name>
    <dbReference type="NCBI Taxonomy" id="398512"/>
    <lineage>
        <taxon>Bacteria</taxon>
        <taxon>Bacillati</taxon>
        <taxon>Bacillota</taxon>
        <taxon>Clostridia</taxon>
        <taxon>Eubacteriales</taxon>
        <taxon>Oscillospiraceae</taxon>
        <taxon>Pseudobacteroides</taxon>
    </lineage>
</organism>
<dbReference type="Pfam" id="PF13540">
    <property type="entry name" value="RCC1_2"/>
    <property type="match status" value="2"/>
</dbReference>
<dbReference type="InterPro" id="IPR051553">
    <property type="entry name" value="Ran_GTPase-activating"/>
</dbReference>
<dbReference type="Gene3D" id="2.130.10.30">
    <property type="entry name" value="Regulator of chromosome condensation 1/beta-lactamase-inhibitor protein II"/>
    <property type="match status" value="1"/>
</dbReference>
<dbReference type="PANTHER" id="PTHR45982">
    <property type="entry name" value="REGULATOR OF CHROMOSOME CONDENSATION"/>
    <property type="match status" value="1"/>
</dbReference>
<keyword evidence="2" id="KW-1185">Reference proteome</keyword>
<reference evidence="2" key="1">
    <citation type="submission" date="2015-07" db="EMBL/GenBank/DDBJ databases">
        <title>Near-Complete Genome Sequence of the Cellulolytic Bacterium Bacteroides (Pseudobacteroides) cellulosolvens ATCC 35603.</title>
        <authorList>
            <person name="Dassa B."/>
            <person name="Utturkar S.M."/>
            <person name="Klingeman D.M."/>
            <person name="Hurt R.A."/>
            <person name="Keller M."/>
            <person name="Xu J."/>
            <person name="Reddy Y.H.K."/>
            <person name="Borovok I."/>
            <person name="Grinberg I.R."/>
            <person name="Lamed R."/>
            <person name="Zhivin O."/>
            <person name="Bayer E.A."/>
            <person name="Brown S.D."/>
        </authorList>
    </citation>
    <scope>NUCLEOTIDE SEQUENCE [LARGE SCALE GENOMIC DNA]</scope>
    <source>
        <strain evidence="2">DSM 2933</strain>
    </source>
</reference>